<dbReference type="AlphaFoldDB" id="A0A543J2L1"/>
<feature type="binding site" evidence="8">
    <location>
        <position position="50"/>
    </location>
    <ligand>
        <name>Mg(2+)</name>
        <dbReference type="ChEBI" id="CHEBI:18420"/>
    </ligand>
</feature>
<dbReference type="NCBIfam" id="NF000832">
    <property type="entry name" value="PRK00070.3-2"/>
    <property type="match status" value="1"/>
</dbReference>
<comment type="subcellular location">
    <subcellularLocation>
        <location evidence="8">Cytoplasm</location>
    </subcellularLocation>
</comment>
<keyword evidence="5 8" id="KW-0460">Magnesium</keyword>
<dbReference type="OrthoDB" id="517356at2"/>
<evidence type="ECO:0000256" key="4">
    <source>
        <dbReference type="ARBA" id="ARBA00022832"/>
    </source>
</evidence>
<keyword evidence="6 8" id="KW-0443">Lipid metabolism</keyword>
<keyword evidence="2 8" id="KW-0808">Transferase</keyword>
<comment type="catalytic activity">
    <reaction evidence="8">
        <text>apo-[ACP] + CoA = holo-[ACP] + adenosine 3',5'-bisphosphate + H(+)</text>
        <dbReference type="Rhea" id="RHEA:12068"/>
        <dbReference type="Rhea" id="RHEA-COMP:9685"/>
        <dbReference type="Rhea" id="RHEA-COMP:9690"/>
        <dbReference type="ChEBI" id="CHEBI:15378"/>
        <dbReference type="ChEBI" id="CHEBI:29999"/>
        <dbReference type="ChEBI" id="CHEBI:57287"/>
        <dbReference type="ChEBI" id="CHEBI:58343"/>
        <dbReference type="ChEBI" id="CHEBI:64479"/>
        <dbReference type="EC" id="2.7.8.7"/>
    </reaction>
</comment>
<evidence type="ECO:0000256" key="8">
    <source>
        <dbReference type="HAMAP-Rule" id="MF_00101"/>
    </source>
</evidence>
<evidence type="ECO:0000256" key="2">
    <source>
        <dbReference type="ARBA" id="ARBA00022679"/>
    </source>
</evidence>
<comment type="function">
    <text evidence="8">Transfers the 4'-phosphopantetheine moiety from coenzyme A to a Ser of acyl-carrier-protein.</text>
</comment>
<dbReference type="RefSeq" id="WP_142260828.1">
    <property type="nucleotide sequence ID" value="NZ_BMPV01000009.1"/>
</dbReference>
<reference evidence="10 11" key="1">
    <citation type="submission" date="2019-06" db="EMBL/GenBank/DDBJ databases">
        <title>Sequencing the genomes of 1000 actinobacteria strains.</title>
        <authorList>
            <person name="Klenk H.-P."/>
        </authorList>
    </citation>
    <scope>NUCLEOTIDE SEQUENCE [LARGE SCALE GENOMIC DNA]</scope>
    <source>
        <strain evidence="10 11">DSM 43186</strain>
    </source>
</reference>
<dbReference type="GO" id="GO:0000287">
    <property type="term" value="F:magnesium ion binding"/>
    <property type="evidence" value="ECO:0007669"/>
    <property type="project" value="UniProtKB-UniRule"/>
</dbReference>
<name>A0A543J2L1_9ACTN</name>
<dbReference type="InterPro" id="IPR008278">
    <property type="entry name" value="4-PPantetheinyl_Trfase_dom"/>
</dbReference>
<dbReference type="GO" id="GO:0008897">
    <property type="term" value="F:holo-[acyl-carrier-protein] synthase activity"/>
    <property type="evidence" value="ECO:0007669"/>
    <property type="project" value="UniProtKB-UniRule"/>
</dbReference>
<evidence type="ECO:0000259" key="9">
    <source>
        <dbReference type="Pfam" id="PF01648"/>
    </source>
</evidence>
<keyword evidence="3 8" id="KW-0479">Metal-binding</keyword>
<dbReference type="InterPro" id="IPR004568">
    <property type="entry name" value="Ppantetheine-prot_Trfase_dom"/>
</dbReference>
<evidence type="ECO:0000256" key="5">
    <source>
        <dbReference type="ARBA" id="ARBA00022842"/>
    </source>
</evidence>
<dbReference type="Pfam" id="PF01648">
    <property type="entry name" value="ACPS"/>
    <property type="match status" value="1"/>
</dbReference>
<gene>
    <name evidence="8" type="primary">acpS</name>
    <name evidence="10" type="ORF">FHX40_3794</name>
</gene>
<dbReference type="NCBIfam" id="TIGR00516">
    <property type="entry name" value="acpS"/>
    <property type="match status" value="1"/>
</dbReference>
<keyword evidence="8" id="KW-0963">Cytoplasm</keyword>
<keyword evidence="7 8" id="KW-0275">Fatty acid biosynthesis</keyword>
<evidence type="ECO:0000313" key="11">
    <source>
        <dbReference type="Proteomes" id="UP000319213"/>
    </source>
</evidence>
<dbReference type="GO" id="GO:0006633">
    <property type="term" value="P:fatty acid biosynthetic process"/>
    <property type="evidence" value="ECO:0007669"/>
    <property type="project" value="UniProtKB-UniRule"/>
</dbReference>
<dbReference type="InterPro" id="IPR037143">
    <property type="entry name" value="4-PPantetheinyl_Trfase_dom_sf"/>
</dbReference>
<feature type="binding site" evidence="8">
    <location>
        <position position="8"/>
    </location>
    <ligand>
        <name>Mg(2+)</name>
        <dbReference type="ChEBI" id="CHEBI:18420"/>
    </ligand>
</feature>
<dbReference type="NCBIfam" id="TIGR00556">
    <property type="entry name" value="pantethn_trn"/>
    <property type="match status" value="1"/>
</dbReference>
<comment type="cofactor">
    <cofactor evidence="8">
        <name>Mg(2+)</name>
        <dbReference type="ChEBI" id="CHEBI:18420"/>
    </cofactor>
</comment>
<evidence type="ECO:0000256" key="7">
    <source>
        <dbReference type="ARBA" id="ARBA00023160"/>
    </source>
</evidence>
<evidence type="ECO:0000256" key="6">
    <source>
        <dbReference type="ARBA" id="ARBA00023098"/>
    </source>
</evidence>
<dbReference type="HAMAP" id="MF_00101">
    <property type="entry name" value="AcpS"/>
    <property type="match status" value="1"/>
</dbReference>
<sequence>MIVGIGVDVVDVARFGAALERTPALRDRLFTPVERDLPTPSLAARFAAKEAVAKALGAPPGLAHREAEVRREAGGRPRLHLYGRAAEVAAELGVARWHVSLSHDGGVAIAYVVAEGGGTEVPPGRGAAG</sequence>
<keyword evidence="11" id="KW-1185">Reference proteome</keyword>
<dbReference type="Proteomes" id="UP000319213">
    <property type="component" value="Unassembled WGS sequence"/>
</dbReference>
<dbReference type="EC" id="2.7.8.7" evidence="8"/>
<evidence type="ECO:0000256" key="3">
    <source>
        <dbReference type="ARBA" id="ARBA00022723"/>
    </source>
</evidence>
<keyword evidence="4 8" id="KW-0276">Fatty acid metabolism</keyword>
<dbReference type="SUPFAM" id="SSF56214">
    <property type="entry name" value="4'-phosphopantetheinyl transferase"/>
    <property type="match status" value="1"/>
</dbReference>
<proteinExistence type="inferred from homology"/>
<dbReference type="EMBL" id="VFPQ01000001">
    <property type="protein sequence ID" value="TQM77042.1"/>
    <property type="molecule type" value="Genomic_DNA"/>
</dbReference>
<evidence type="ECO:0000313" key="10">
    <source>
        <dbReference type="EMBL" id="TQM77042.1"/>
    </source>
</evidence>
<comment type="caution">
    <text evidence="10">The sequence shown here is derived from an EMBL/GenBank/DDBJ whole genome shotgun (WGS) entry which is preliminary data.</text>
</comment>
<organism evidence="10 11">
    <name type="scientific">Thermopolyspora flexuosa</name>
    <dbReference type="NCBI Taxonomy" id="103836"/>
    <lineage>
        <taxon>Bacteria</taxon>
        <taxon>Bacillati</taxon>
        <taxon>Actinomycetota</taxon>
        <taxon>Actinomycetes</taxon>
        <taxon>Streptosporangiales</taxon>
        <taxon>Streptosporangiaceae</taxon>
        <taxon>Thermopolyspora</taxon>
    </lineage>
</organism>
<keyword evidence="1 8" id="KW-0444">Lipid biosynthesis</keyword>
<comment type="similarity">
    <text evidence="8">Belongs to the P-Pant transferase superfamily. AcpS family.</text>
</comment>
<dbReference type="Gene3D" id="3.90.470.20">
    <property type="entry name" value="4'-phosphopantetheinyl transferase domain"/>
    <property type="match status" value="1"/>
</dbReference>
<evidence type="ECO:0000256" key="1">
    <source>
        <dbReference type="ARBA" id="ARBA00022516"/>
    </source>
</evidence>
<dbReference type="InterPro" id="IPR002582">
    <property type="entry name" value="ACPS"/>
</dbReference>
<dbReference type="GO" id="GO:0005737">
    <property type="term" value="C:cytoplasm"/>
    <property type="evidence" value="ECO:0007669"/>
    <property type="project" value="UniProtKB-SubCell"/>
</dbReference>
<protein>
    <recommendedName>
        <fullName evidence="8">Holo-[acyl-carrier-protein] synthase</fullName>
        <shortName evidence="8">Holo-ACP synthase</shortName>
        <ecNumber evidence="8">2.7.8.7</ecNumber>
    </recommendedName>
    <alternativeName>
        <fullName evidence="8">4'-phosphopantetheinyl transferase AcpS</fullName>
    </alternativeName>
</protein>
<accession>A0A543J2L1</accession>
<feature type="domain" description="4'-phosphopantetheinyl transferase" evidence="9">
    <location>
        <begin position="4"/>
        <end position="105"/>
    </location>
</feature>